<comment type="similarity">
    <text evidence="1">Belongs to the PGI/PMI family.</text>
</comment>
<keyword evidence="5" id="KW-1185">Reference proteome</keyword>
<dbReference type="PROSITE" id="PS51464">
    <property type="entry name" value="SIS"/>
    <property type="match status" value="1"/>
</dbReference>
<dbReference type="InterPro" id="IPR019490">
    <property type="entry name" value="Glu6P/Mann6P_isomerase_C"/>
</dbReference>
<dbReference type="GO" id="GO:0005975">
    <property type="term" value="P:carbohydrate metabolic process"/>
    <property type="evidence" value="ECO:0007669"/>
    <property type="project" value="InterPro"/>
</dbReference>
<organism evidence="4 5">
    <name type="scientific">Methanohalarchaeum thermophilum</name>
    <dbReference type="NCBI Taxonomy" id="1903181"/>
    <lineage>
        <taxon>Archaea</taxon>
        <taxon>Methanobacteriati</taxon>
        <taxon>Methanobacteriota</taxon>
        <taxon>Methanonatronarchaeia</taxon>
        <taxon>Methanonatronarchaeales</taxon>
        <taxon>Methanonatronarchaeaceae</taxon>
        <taxon>Candidatus Methanohalarchaeum</taxon>
    </lineage>
</organism>
<sequence>MLDDIKKFPDMCEKAYQPTEIDTKNIRNIVITGMGGSGIGGDLLKAHLRDKLDIPIIVNKNSNIPNFADQNTLFFVISYSGNTKETIKAYEQATKKDCKIKAITSNGKLKEKIRNPQNIIHQPPKNIQPRAALPHLYLPMLATLQKNFGLKQTNIHETKKILQEILEKNKPKTKKQKNQAKKLAIELKNTIPIIYSHTYLKPVAYRWKCQLNENSKTYATSNYYPELNHNEVEAMYKNNPQIKDLAVCIIKDNKPKKQTKKSINASKTVLKNAKKILTIETKGKKRLTKTLSTILIGDLTSLYLAILKKTNPSPVKNIQKIKRKTQE</sequence>
<evidence type="ECO:0000313" key="4">
    <source>
        <dbReference type="EMBL" id="OKY77960.1"/>
    </source>
</evidence>
<evidence type="ECO:0000256" key="2">
    <source>
        <dbReference type="ARBA" id="ARBA00023235"/>
    </source>
</evidence>
<dbReference type="Proteomes" id="UP000185744">
    <property type="component" value="Unassembled WGS sequence"/>
</dbReference>
<comment type="caution">
    <text evidence="4">The sequence shown here is derived from an EMBL/GenBank/DDBJ whole genome shotgun (WGS) entry which is preliminary data.</text>
</comment>
<evidence type="ECO:0000259" key="3">
    <source>
        <dbReference type="PROSITE" id="PS51464"/>
    </source>
</evidence>
<dbReference type="STRING" id="1903181.BTN85_0438"/>
<dbReference type="GO" id="GO:0004347">
    <property type="term" value="F:glucose-6-phosphate isomerase activity"/>
    <property type="evidence" value="ECO:0007669"/>
    <property type="project" value="InterPro"/>
</dbReference>
<accession>A0A1Q6DUA7</accession>
<keyword evidence="2 4" id="KW-0413">Isomerase</keyword>
<feature type="domain" description="SIS" evidence="3">
    <location>
        <begin position="19"/>
        <end position="171"/>
    </location>
</feature>
<dbReference type="GO" id="GO:0097367">
    <property type="term" value="F:carbohydrate derivative binding"/>
    <property type="evidence" value="ECO:0007669"/>
    <property type="project" value="InterPro"/>
</dbReference>
<dbReference type="AlphaFoldDB" id="A0A1Q6DUA7"/>
<proteinExistence type="inferred from homology"/>
<protein>
    <submittedName>
        <fullName evidence="4">Glucose-6-phosphate isomerase Pgi</fullName>
    </submittedName>
</protein>
<evidence type="ECO:0000256" key="1">
    <source>
        <dbReference type="ARBA" id="ARBA00010523"/>
    </source>
</evidence>
<gene>
    <name evidence="4" type="ORF">BTN85_0438</name>
</gene>
<name>A0A1Q6DUA7_METT1</name>
<dbReference type="CDD" id="cd05637">
    <property type="entry name" value="SIS_PGI_PMI_2"/>
    <property type="match status" value="1"/>
</dbReference>
<dbReference type="NCBIfam" id="TIGR02128">
    <property type="entry name" value="G6PI_arch"/>
    <property type="match status" value="1"/>
</dbReference>
<dbReference type="GO" id="GO:0004476">
    <property type="term" value="F:mannose-6-phosphate isomerase activity"/>
    <property type="evidence" value="ECO:0007669"/>
    <property type="project" value="InterPro"/>
</dbReference>
<dbReference type="Pfam" id="PF01380">
    <property type="entry name" value="SIS"/>
    <property type="match status" value="1"/>
</dbReference>
<dbReference type="InterPro" id="IPR046348">
    <property type="entry name" value="SIS_dom_sf"/>
</dbReference>
<dbReference type="SUPFAM" id="SSF53697">
    <property type="entry name" value="SIS domain"/>
    <property type="match status" value="1"/>
</dbReference>
<dbReference type="Pfam" id="PF10432">
    <property type="entry name" value="bact-PGI_C"/>
    <property type="match status" value="1"/>
</dbReference>
<dbReference type="InterPro" id="IPR001347">
    <property type="entry name" value="SIS_dom"/>
</dbReference>
<dbReference type="InParanoid" id="A0A1Q6DUA7"/>
<dbReference type="NCBIfam" id="NF006426">
    <property type="entry name" value="PRK08674.1-6"/>
    <property type="match status" value="1"/>
</dbReference>
<dbReference type="EMBL" id="MSDW01000001">
    <property type="protein sequence ID" value="OKY77960.1"/>
    <property type="molecule type" value="Genomic_DNA"/>
</dbReference>
<reference evidence="4" key="1">
    <citation type="submission" date="2016-12" db="EMBL/GenBank/DDBJ databases">
        <title>Discovery of methanogenic haloarchaea.</title>
        <authorList>
            <person name="Sorokin D.Y."/>
            <person name="Makarova K.S."/>
            <person name="Abbas B."/>
            <person name="Ferrer M."/>
            <person name="Golyshin P.N."/>
        </authorList>
    </citation>
    <scope>NUCLEOTIDE SEQUENCE [LARGE SCALE GENOMIC DNA]</scope>
    <source>
        <strain evidence="4">HMET1</strain>
    </source>
</reference>
<dbReference type="GO" id="GO:1901135">
    <property type="term" value="P:carbohydrate derivative metabolic process"/>
    <property type="evidence" value="ECO:0007669"/>
    <property type="project" value="InterPro"/>
</dbReference>
<evidence type="ECO:0000313" key="5">
    <source>
        <dbReference type="Proteomes" id="UP000185744"/>
    </source>
</evidence>
<dbReference type="Gene3D" id="3.40.50.10490">
    <property type="entry name" value="Glucose-6-phosphate isomerase like protein, domain 1"/>
    <property type="match status" value="2"/>
</dbReference>